<protein>
    <recommendedName>
        <fullName evidence="6">Large ribosomal subunit protein mL49</fullName>
    </recommendedName>
</protein>
<dbReference type="EMBL" id="AE016818">
    <property type="protein sequence ID" value="AAS52943.2"/>
    <property type="molecule type" value="Genomic_DNA"/>
</dbReference>
<dbReference type="STRING" id="284811.Q756W5"/>
<dbReference type="GeneID" id="4621330"/>
<keyword evidence="3" id="KW-0689">Ribosomal protein</keyword>
<accession>Q756W5</accession>
<evidence type="ECO:0000256" key="5">
    <source>
        <dbReference type="ARBA" id="ARBA00023274"/>
    </source>
</evidence>
<dbReference type="Gene3D" id="3.30.780.10">
    <property type="entry name" value="SUI1-like domain"/>
    <property type="match status" value="1"/>
</dbReference>
<dbReference type="KEGG" id="ago:AGOS_AER262C"/>
<dbReference type="Proteomes" id="UP000000591">
    <property type="component" value="Chromosome V"/>
</dbReference>
<keyword evidence="5" id="KW-0687">Ribonucleoprotein</keyword>
<evidence type="ECO:0000256" key="6">
    <source>
        <dbReference type="ARBA" id="ARBA00035191"/>
    </source>
</evidence>
<dbReference type="HOGENOM" id="CLU_132729_0_0_1"/>
<gene>
    <name evidence="7" type="ORF">AGOS_AER262C</name>
</gene>
<organism evidence="7 8">
    <name type="scientific">Eremothecium gossypii (strain ATCC 10895 / CBS 109.51 / FGSC 9923 / NRRL Y-1056)</name>
    <name type="common">Yeast</name>
    <name type="synonym">Ashbya gossypii</name>
    <dbReference type="NCBI Taxonomy" id="284811"/>
    <lineage>
        <taxon>Eukaryota</taxon>
        <taxon>Fungi</taxon>
        <taxon>Dikarya</taxon>
        <taxon>Ascomycota</taxon>
        <taxon>Saccharomycotina</taxon>
        <taxon>Saccharomycetes</taxon>
        <taxon>Saccharomycetales</taxon>
        <taxon>Saccharomycetaceae</taxon>
        <taxon>Eremothecium</taxon>
    </lineage>
</organism>
<evidence type="ECO:0000256" key="3">
    <source>
        <dbReference type="ARBA" id="ARBA00022980"/>
    </source>
</evidence>
<dbReference type="InterPro" id="IPR007740">
    <property type="entry name" value="Ribosomal_mL49"/>
</dbReference>
<reference evidence="8" key="2">
    <citation type="journal article" date="2013" name="G3 (Bethesda)">
        <title>Genomes of Ashbya fungi isolated from insects reveal four mating-type loci, numerous translocations, lack of transposons, and distinct gene duplications.</title>
        <authorList>
            <person name="Dietrich F.S."/>
            <person name="Voegeli S."/>
            <person name="Kuo S."/>
            <person name="Philippsen P."/>
        </authorList>
    </citation>
    <scope>GENOME REANNOTATION</scope>
    <source>
        <strain evidence="8">ATCC 10895 / CBS 109.51 / FGSC 9923 / NRRL Y-1056</strain>
    </source>
</reference>
<dbReference type="PANTHER" id="PTHR13477:SF0">
    <property type="entry name" value="LARGE RIBOSOMAL SUBUNIT PROTEIN ML49"/>
    <property type="match status" value="1"/>
</dbReference>
<evidence type="ECO:0000256" key="4">
    <source>
        <dbReference type="ARBA" id="ARBA00023128"/>
    </source>
</evidence>
<dbReference type="OrthoDB" id="19439at2759"/>
<comment type="similarity">
    <text evidence="2">Belongs to the mitochondrion-specific ribosomal protein mL49 family.</text>
</comment>
<dbReference type="eggNOG" id="KOG4034">
    <property type="taxonomic scope" value="Eukaryota"/>
</dbReference>
<evidence type="ECO:0000313" key="7">
    <source>
        <dbReference type="EMBL" id="AAS52943.2"/>
    </source>
</evidence>
<dbReference type="AlphaFoldDB" id="Q756W5"/>
<dbReference type="GO" id="GO:0005762">
    <property type="term" value="C:mitochondrial large ribosomal subunit"/>
    <property type="evidence" value="ECO:0000318"/>
    <property type="project" value="GO_Central"/>
</dbReference>
<dbReference type="RefSeq" id="NP_985119.2">
    <property type="nucleotide sequence ID" value="NM_210473.2"/>
</dbReference>
<evidence type="ECO:0000313" key="8">
    <source>
        <dbReference type="Proteomes" id="UP000000591"/>
    </source>
</evidence>
<sequence>MLARLFSPTRERFCLLSKPLCTARLNSTVAQPATAGAAAAELELSDNTAATGIASCGEMESEPDMSRIFSVFPRASDISLDQLPGASNFGRKTYSVARSSTGNLPVYSEYKSGKVYTEVRKISGDIIQLRDDLQQRLPKIPRDSWTVIMQSKKLLIKGYYVREIKHVLSSTF</sequence>
<dbReference type="InParanoid" id="Q756W5"/>
<keyword evidence="8" id="KW-1185">Reference proteome</keyword>
<dbReference type="FunCoup" id="Q756W5">
    <property type="interactions" value="165"/>
</dbReference>
<reference evidence="7 8" key="1">
    <citation type="journal article" date="2004" name="Science">
        <title>The Ashbya gossypii genome as a tool for mapping the ancient Saccharomyces cerevisiae genome.</title>
        <authorList>
            <person name="Dietrich F.S."/>
            <person name="Voegeli S."/>
            <person name="Brachat S."/>
            <person name="Lerch A."/>
            <person name="Gates K."/>
            <person name="Steiner S."/>
            <person name="Mohr C."/>
            <person name="Pohlmann R."/>
            <person name="Luedi P."/>
            <person name="Choi S."/>
            <person name="Wing R.A."/>
            <person name="Flavier A."/>
            <person name="Gaffney T.D."/>
            <person name="Philippsen P."/>
        </authorList>
    </citation>
    <scope>NUCLEOTIDE SEQUENCE [LARGE SCALE GENOMIC DNA]</scope>
    <source>
        <strain evidence="8">ATCC 10895 / CBS 109.51 / FGSC 9923 / NRRL Y-1056</strain>
    </source>
</reference>
<dbReference type="GO" id="GO:0003735">
    <property type="term" value="F:structural constituent of ribosome"/>
    <property type="evidence" value="ECO:0000318"/>
    <property type="project" value="GO_Central"/>
</dbReference>
<proteinExistence type="inferred from homology"/>
<evidence type="ECO:0000256" key="1">
    <source>
        <dbReference type="ARBA" id="ARBA00004173"/>
    </source>
</evidence>
<dbReference type="GO" id="GO:0006412">
    <property type="term" value="P:translation"/>
    <property type="evidence" value="ECO:0007669"/>
    <property type="project" value="InterPro"/>
</dbReference>
<evidence type="ECO:0000256" key="2">
    <source>
        <dbReference type="ARBA" id="ARBA00005677"/>
    </source>
</evidence>
<dbReference type="PANTHER" id="PTHR13477">
    <property type="entry name" value="MITOCHONDRIAL 39S RIBOSOMAL PROTEIN L49"/>
    <property type="match status" value="1"/>
</dbReference>
<comment type="subcellular location">
    <subcellularLocation>
        <location evidence="1">Mitochondrion</location>
    </subcellularLocation>
</comment>
<keyword evidence="4" id="KW-0496">Mitochondrion</keyword>
<dbReference type="Pfam" id="PF05046">
    <property type="entry name" value="Img2"/>
    <property type="match status" value="1"/>
</dbReference>
<name>Q756W5_EREGS</name>